<dbReference type="GO" id="GO:0005886">
    <property type="term" value="C:plasma membrane"/>
    <property type="evidence" value="ECO:0007669"/>
    <property type="project" value="TreeGrafter"/>
</dbReference>
<dbReference type="GO" id="GO:0030313">
    <property type="term" value="C:cell envelope"/>
    <property type="evidence" value="ECO:0007669"/>
    <property type="project" value="UniProtKB-SubCell"/>
</dbReference>
<dbReference type="InterPro" id="IPR014756">
    <property type="entry name" value="Ig_E-set"/>
</dbReference>
<dbReference type="EMBL" id="LT629688">
    <property type="protein sequence ID" value="SDE08871.1"/>
    <property type="molecule type" value="Genomic_DNA"/>
</dbReference>
<accession>A0A1G7A2A5</accession>
<evidence type="ECO:0000256" key="3">
    <source>
        <dbReference type="ARBA" id="ARBA00022729"/>
    </source>
</evidence>
<keyword evidence="2" id="KW-0479">Metal-binding</keyword>
<evidence type="ECO:0000256" key="1">
    <source>
        <dbReference type="ARBA" id="ARBA00004196"/>
    </source>
</evidence>
<reference evidence="6 7" key="1">
    <citation type="submission" date="2016-10" db="EMBL/GenBank/DDBJ databases">
        <authorList>
            <person name="de Groot N.N."/>
        </authorList>
    </citation>
    <scope>NUCLEOTIDE SEQUENCE [LARGE SCALE GENOMIC DNA]</scope>
    <source>
        <strain evidence="6 7">MON 2.2</strain>
    </source>
</reference>
<organism evidence="6 7">
    <name type="scientific">Auraticoccus monumenti</name>
    <dbReference type="NCBI Taxonomy" id="675864"/>
    <lineage>
        <taxon>Bacteria</taxon>
        <taxon>Bacillati</taxon>
        <taxon>Actinomycetota</taxon>
        <taxon>Actinomycetes</taxon>
        <taxon>Propionibacteriales</taxon>
        <taxon>Propionibacteriaceae</taxon>
        <taxon>Auraticoccus</taxon>
    </lineage>
</organism>
<dbReference type="STRING" id="675864.SAMN04489747_2479"/>
<keyword evidence="3" id="KW-0732">Signal</keyword>
<evidence type="ECO:0000259" key="5">
    <source>
        <dbReference type="Pfam" id="PF04234"/>
    </source>
</evidence>
<keyword evidence="7" id="KW-1185">Reference proteome</keyword>
<gene>
    <name evidence="6" type="ORF">SAMN04489747_2479</name>
</gene>
<evidence type="ECO:0000256" key="2">
    <source>
        <dbReference type="ARBA" id="ARBA00022723"/>
    </source>
</evidence>
<dbReference type="RefSeq" id="WP_090593990.1">
    <property type="nucleotide sequence ID" value="NZ_LT629688.1"/>
</dbReference>
<evidence type="ECO:0000256" key="4">
    <source>
        <dbReference type="ARBA" id="ARBA00023008"/>
    </source>
</evidence>
<dbReference type="GO" id="GO:0005507">
    <property type="term" value="F:copper ion binding"/>
    <property type="evidence" value="ECO:0007669"/>
    <property type="project" value="InterPro"/>
</dbReference>
<evidence type="ECO:0000313" key="6">
    <source>
        <dbReference type="EMBL" id="SDE08871.1"/>
    </source>
</evidence>
<dbReference type="InterPro" id="IPR007348">
    <property type="entry name" value="CopC_dom"/>
</dbReference>
<dbReference type="Gene3D" id="2.60.40.1220">
    <property type="match status" value="1"/>
</dbReference>
<dbReference type="GO" id="GO:0006825">
    <property type="term" value="P:copper ion transport"/>
    <property type="evidence" value="ECO:0007669"/>
    <property type="project" value="InterPro"/>
</dbReference>
<dbReference type="PANTHER" id="PTHR34820">
    <property type="entry name" value="INNER MEMBRANE PROTEIN YEBZ"/>
    <property type="match status" value="1"/>
</dbReference>
<dbReference type="InterPro" id="IPR032694">
    <property type="entry name" value="CopC/D"/>
</dbReference>
<sequence length="192" mass="20158">MHPTERPSEHPRPRLLVALLLSLGLALTPSAPVARAHSALESSTPGAGSTIEAMPAQLELVFSEEVQEVGADVVLVDEQGDSWTAGPAEVDAVVVTSPVEPDVPDGRYEIRWTIISVDGAPMAGDVRFVLGDEVDDVHPLDVVLTAQDATRVLVGALAVLVAVLAHLVHGLLTVYGSHPTTAGTGQKENHHE</sequence>
<dbReference type="AlphaFoldDB" id="A0A1G7A2A5"/>
<dbReference type="OrthoDB" id="5242236at2"/>
<protein>
    <submittedName>
        <fullName evidence="6">CopC domain-containing protein</fullName>
    </submittedName>
</protein>
<dbReference type="InterPro" id="IPR014755">
    <property type="entry name" value="Cu-Rt/internalin_Ig-like"/>
</dbReference>
<feature type="domain" description="CopC" evidence="5">
    <location>
        <begin position="37"/>
        <end position="129"/>
    </location>
</feature>
<name>A0A1G7A2A5_9ACTN</name>
<dbReference type="Proteomes" id="UP000198546">
    <property type="component" value="Chromosome i"/>
</dbReference>
<dbReference type="PANTHER" id="PTHR34820:SF4">
    <property type="entry name" value="INNER MEMBRANE PROTEIN YEBZ"/>
    <property type="match status" value="1"/>
</dbReference>
<dbReference type="Pfam" id="PF04234">
    <property type="entry name" value="CopC"/>
    <property type="match status" value="1"/>
</dbReference>
<proteinExistence type="predicted"/>
<evidence type="ECO:0000313" key="7">
    <source>
        <dbReference type="Proteomes" id="UP000198546"/>
    </source>
</evidence>
<dbReference type="SUPFAM" id="SSF81296">
    <property type="entry name" value="E set domains"/>
    <property type="match status" value="1"/>
</dbReference>
<dbReference type="GO" id="GO:0042597">
    <property type="term" value="C:periplasmic space"/>
    <property type="evidence" value="ECO:0007669"/>
    <property type="project" value="InterPro"/>
</dbReference>
<comment type="subcellular location">
    <subcellularLocation>
        <location evidence="1">Cell envelope</location>
    </subcellularLocation>
</comment>
<keyword evidence="4" id="KW-0186">Copper</keyword>
<dbReference type="GO" id="GO:0046688">
    <property type="term" value="P:response to copper ion"/>
    <property type="evidence" value="ECO:0007669"/>
    <property type="project" value="InterPro"/>
</dbReference>